<evidence type="ECO:0000256" key="1">
    <source>
        <dbReference type="SAM" id="MobiDB-lite"/>
    </source>
</evidence>
<accession>A0A0C9SU95</accession>
<dbReference type="EMBL" id="KN819362">
    <property type="protein sequence ID" value="KIJ12579.1"/>
    <property type="molecule type" value="Genomic_DNA"/>
</dbReference>
<reference evidence="4" key="2">
    <citation type="submission" date="2015-01" db="EMBL/GenBank/DDBJ databases">
        <title>Evolutionary Origins and Diversification of the Mycorrhizal Mutualists.</title>
        <authorList>
            <consortium name="DOE Joint Genome Institute"/>
            <consortium name="Mycorrhizal Genomics Consortium"/>
            <person name="Kohler A."/>
            <person name="Kuo A."/>
            <person name="Nagy L.G."/>
            <person name="Floudas D."/>
            <person name="Copeland A."/>
            <person name="Barry K.W."/>
            <person name="Cichocki N."/>
            <person name="Veneault-Fourrey C."/>
            <person name="LaButti K."/>
            <person name="Lindquist E.A."/>
            <person name="Lipzen A."/>
            <person name="Lundell T."/>
            <person name="Morin E."/>
            <person name="Murat C."/>
            <person name="Riley R."/>
            <person name="Ohm R."/>
            <person name="Sun H."/>
            <person name="Tunlid A."/>
            <person name="Henrissat B."/>
            <person name="Grigoriev I.V."/>
            <person name="Hibbett D.S."/>
            <person name="Martin F."/>
        </authorList>
    </citation>
    <scope>NUCLEOTIDE SEQUENCE [LARGE SCALE GENOMIC DNA]</scope>
    <source>
        <strain evidence="4">ATCC 200175</strain>
    </source>
</reference>
<organism evidence="3 4">
    <name type="scientific">Paxillus involutus ATCC 200175</name>
    <dbReference type="NCBI Taxonomy" id="664439"/>
    <lineage>
        <taxon>Eukaryota</taxon>
        <taxon>Fungi</taxon>
        <taxon>Dikarya</taxon>
        <taxon>Basidiomycota</taxon>
        <taxon>Agaricomycotina</taxon>
        <taxon>Agaricomycetes</taxon>
        <taxon>Agaricomycetidae</taxon>
        <taxon>Boletales</taxon>
        <taxon>Paxilineae</taxon>
        <taxon>Paxillaceae</taxon>
        <taxon>Paxillus</taxon>
    </lineage>
</organism>
<evidence type="ECO:0000313" key="4">
    <source>
        <dbReference type="Proteomes" id="UP000053647"/>
    </source>
</evidence>
<feature type="region of interest" description="Disordered" evidence="1">
    <location>
        <begin position="1"/>
        <end position="22"/>
    </location>
</feature>
<gene>
    <name evidence="3" type="ORF">PAXINDRAFT_171146</name>
</gene>
<evidence type="ECO:0000256" key="2">
    <source>
        <dbReference type="SAM" id="Phobius"/>
    </source>
</evidence>
<keyword evidence="2" id="KW-1133">Transmembrane helix</keyword>
<dbReference type="HOGENOM" id="CLU_2729217_0_0_1"/>
<keyword evidence="4" id="KW-1185">Reference proteome</keyword>
<protein>
    <submittedName>
        <fullName evidence="3">Uncharacterized protein</fullName>
    </submittedName>
</protein>
<sequence length="72" mass="7683">TRRSSGYHSLGGNDPPGPQHARTSFTGIVRRIYHSSAFVAVGQLLISSAAWAFFGALAYHGQIPLPDSTVDL</sequence>
<feature type="non-terminal residue" evidence="3">
    <location>
        <position position="72"/>
    </location>
</feature>
<evidence type="ECO:0000313" key="3">
    <source>
        <dbReference type="EMBL" id="KIJ12579.1"/>
    </source>
</evidence>
<dbReference type="Proteomes" id="UP000053647">
    <property type="component" value="Unassembled WGS sequence"/>
</dbReference>
<feature type="transmembrane region" description="Helical" evidence="2">
    <location>
        <begin position="37"/>
        <end position="59"/>
    </location>
</feature>
<name>A0A0C9SU95_PAXIN</name>
<reference evidence="3 4" key="1">
    <citation type="submission" date="2014-06" db="EMBL/GenBank/DDBJ databases">
        <authorList>
            <consortium name="DOE Joint Genome Institute"/>
            <person name="Kuo A."/>
            <person name="Kohler A."/>
            <person name="Nagy L.G."/>
            <person name="Floudas D."/>
            <person name="Copeland A."/>
            <person name="Barry K.W."/>
            <person name="Cichocki N."/>
            <person name="Veneault-Fourrey C."/>
            <person name="LaButti K."/>
            <person name="Lindquist E.A."/>
            <person name="Lipzen A."/>
            <person name="Lundell T."/>
            <person name="Morin E."/>
            <person name="Murat C."/>
            <person name="Sun H."/>
            <person name="Tunlid A."/>
            <person name="Henrissat B."/>
            <person name="Grigoriev I.V."/>
            <person name="Hibbett D.S."/>
            <person name="Martin F."/>
            <person name="Nordberg H.P."/>
            <person name="Cantor M.N."/>
            <person name="Hua S.X."/>
        </authorList>
    </citation>
    <scope>NUCLEOTIDE SEQUENCE [LARGE SCALE GENOMIC DNA]</scope>
    <source>
        <strain evidence="3 4">ATCC 200175</strain>
    </source>
</reference>
<feature type="non-terminal residue" evidence="3">
    <location>
        <position position="1"/>
    </location>
</feature>
<proteinExistence type="predicted"/>
<dbReference type="AlphaFoldDB" id="A0A0C9SU95"/>
<keyword evidence="2" id="KW-0812">Transmembrane</keyword>
<keyword evidence="2" id="KW-0472">Membrane</keyword>